<dbReference type="EMBL" id="QJJK01000001">
    <property type="protein sequence ID" value="PXW65098.1"/>
    <property type="molecule type" value="Genomic_DNA"/>
</dbReference>
<dbReference type="PANTHER" id="PTHR43760:SF1">
    <property type="entry name" value="ENDORIBONUCLEASE L-PSP_CHORISMATE MUTASE-LIKE DOMAIN-CONTAINING PROTEIN"/>
    <property type="match status" value="1"/>
</dbReference>
<feature type="domain" description="Endoribonuclease L-PSP/chorismate mutase-like" evidence="1">
    <location>
        <begin position="10"/>
        <end position="128"/>
    </location>
</feature>
<dbReference type="PANTHER" id="PTHR43760">
    <property type="entry name" value="ENDORIBONUCLEASE-RELATED"/>
    <property type="match status" value="1"/>
</dbReference>
<dbReference type="AlphaFoldDB" id="A0A2V3UWM9"/>
<accession>A0A2V3UWM9</accession>
<keyword evidence="3" id="KW-1185">Reference proteome</keyword>
<evidence type="ECO:0000313" key="3">
    <source>
        <dbReference type="Proteomes" id="UP000248021"/>
    </source>
</evidence>
<gene>
    <name evidence="2" type="ORF">C7450_101861</name>
</gene>
<dbReference type="InterPro" id="IPR013813">
    <property type="entry name" value="Endoribo_LPSP/chorism_mut-like"/>
</dbReference>
<reference evidence="2 3" key="1">
    <citation type="submission" date="2018-05" db="EMBL/GenBank/DDBJ databases">
        <title>Genomic Encyclopedia of Type Strains, Phase IV (KMG-IV): sequencing the most valuable type-strain genomes for metagenomic binning, comparative biology and taxonomic classification.</title>
        <authorList>
            <person name="Goeker M."/>
        </authorList>
    </citation>
    <scope>NUCLEOTIDE SEQUENCE [LARGE SCALE GENOMIC DNA]</scope>
    <source>
        <strain evidence="2 3">DSM 6462</strain>
    </source>
</reference>
<name>A0A2V3UWM9_9HYPH</name>
<evidence type="ECO:0000259" key="1">
    <source>
        <dbReference type="Pfam" id="PF14588"/>
    </source>
</evidence>
<dbReference type="Proteomes" id="UP000248021">
    <property type="component" value="Unassembled WGS sequence"/>
</dbReference>
<comment type="caution">
    <text evidence="2">The sequence shown here is derived from an EMBL/GenBank/DDBJ whole genome shotgun (WGS) entry which is preliminary data.</text>
</comment>
<dbReference type="CDD" id="cd02199">
    <property type="entry name" value="YjgF_YER057c_UK114_like_1"/>
    <property type="match status" value="1"/>
</dbReference>
<dbReference type="Pfam" id="PF14588">
    <property type="entry name" value="YjgF_endoribonc"/>
    <property type="match status" value="1"/>
</dbReference>
<dbReference type="SUPFAM" id="SSF55298">
    <property type="entry name" value="YjgF-like"/>
    <property type="match status" value="1"/>
</dbReference>
<evidence type="ECO:0000313" key="2">
    <source>
        <dbReference type="EMBL" id="PXW65098.1"/>
    </source>
</evidence>
<dbReference type="InterPro" id="IPR035959">
    <property type="entry name" value="RutC-like_sf"/>
</dbReference>
<dbReference type="RefSeq" id="WP_245449464.1">
    <property type="nucleotide sequence ID" value="NZ_QJJK01000001.1"/>
</dbReference>
<protein>
    <submittedName>
        <fullName evidence="2">Enamine deaminase RidA (YjgF/YER057c/UK114 family)</fullName>
    </submittedName>
</protein>
<proteinExistence type="predicted"/>
<dbReference type="Gene3D" id="3.30.1330.40">
    <property type="entry name" value="RutC-like"/>
    <property type="match status" value="1"/>
</dbReference>
<sequence>MFPPPVPPACNYLPVVVHRETAWVSDQVAKVDGELRVFGKVGADLDIAIAREQARTCILQGLAQLSAALGSLDRVERILEVMGFVVSAPGFGRQPQVIDGASERLVDIFGEAGRHARSALGISELPRNAPVEIEMVVARRP</sequence>
<organism evidence="2 3">
    <name type="scientific">Chelatococcus asaccharovorans</name>
    <dbReference type="NCBI Taxonomy" id="28210"/>
    <lineage>
        <taxon>Bacteria</taxon>
        <taxon>Pseudomonadati</taxon>
        <taxon>Pseudomonadota</taxon>
        <taxon>Alphaproteobacteria</taxon>
        <taxon>Hyphomicrobiales</taxon>
        <taxon>Chelatococcaceae</taxon>
        <taxon>Chelatococcus</taxon>
    </lineage>
</organism>